<keyword evidence="2" id="KW-0547">Nucleotide-binding</keyword>
<dbReference type="PANTHER" id="PTHR19375">
    <property type="entry name" value="HEAT SHOCK PROTEIN 70KDA"/>
    <property type="match status" value="1"/>
</dbReference>
<protein>
    <submittedName>
        <fullName evidence="4">Hsp70 family protein</fullName>
    </submittedName>
</protein>
<comment type="similarity">
    <text evidence="1">Belongs to the heat shock protein 70 family.</text>
</comment>
<evidence type="ECO:0000256" key="3">
    <source>
        <dbReference type="ARBA" id="ARBA00022840"/>
    </source>
</evidence>
<dbReference type="GeneID" id="82157715"/>
<evidence type="ECO:0000313" key="4">
    <source>
        <dbReference type="EMBL" id="NPE14275.1"/>
    </source>
</evidence>
<dbReference type="CDD" id="cd24029">
    <property type="entry name" value="ASKHA_NBD_HSP70_DnaK_HscA_HscC"/>
    <property type="match status" value="1"/>
</dbReference>
<evidence type="ECO:0000256" key="2">
    <source>
        <dbReference type="ARBA" id="ARBA00022741"/>
    </source>
</evidence>
<dbReference type="PROSITE" id="PS00329">
    <property type="entry name" value="HSP70_2"/>
    <property type="match status" value="1"/>
</dbReference>
<dbReference type="InterPro" id="IPR013126">
    <property type="entry name" value="Hsp_70_fam"/>
</dbReference>
<dbReference type="Pfam" id="PF00012">
    <property type="entry name" value="HSP70"/>
    <property type="match status" value="2"/>
</dbReference>
<keyword evidence="5" id="KW-1185">Reference proteome</keyword>
<accession>A0ABX2AUG1</accession>
<organism evidence="4 5">
    <name type="scientific">Xylanibacter rodentium</name>
    <dbReference type="NCBI Taxonomy" id="2736289"/>
    <lineage>
        <taxon>Bacteria</taxon>
        <taxon>Pseudomonadati</taxon>
        <taxon>Bacteroidota</taxon>
        <taxon>Bacteroidia</taxon>
        <taxon>Bacteroidales</taxon>
        <taxon>Prevotellaceae</taxon>
        <taxon>Xylanibacter</taxon>
    </lineage>
</organism>
<dbReference type="Gene3D" id="3.30.420.40">
    <property type="match status" value="2"/>
</dbReference>
<gene>
    <name evidence="4" type="ORF">HPS55_08030</name>
</gene>
<dbReference type="EMBL" id="JABKKE010000011">
    <property type="protein sequence ID" value="NPE14275.1"/>
    <property type="molecule type" value="Genomic_DNA"/>
</dbReference>
<proteinExistence type="inferred from homology"/>
<dbReference type="PROSITE" id="PS00297">
    <property type="entry name" value="HSP70_1"/>
    <property type="match status" value="1"/>
</dbReference>
<evidence type="ECO:0000313" key="5">
    <source>
        <dbReference type="Proteomes" id="UP001193734"/>
    </source>
</evidence>
<dbReference type="Proteomes" id="UP001193734">
    <property type="component" value="Unassembled WGS sequence"/>
</dbReference>
<dbReference type="SUPFAM" id="SSF100920">
    <property type="entry name" value="Heat shock protein 70kD (HSP70), peptide-binding domain"/>
    <property type="match status" value="1"/>
</dbReference>
<evidence type="ECO:0000256" key="1">
    <source>
        <dbReference type="ARBA" id="ARBA00007381"/>
    </source>
</evidence>
<dbReference type="RefSeq" id="WP_172177558.1">
    <property type="nucleotide sequence ID" value="NZ_CASGIA010000028.1"/>
</dbReference>
<dbReference type="SUPFAM" id="SSF53067">
    <property type="entry name" value="Actin-like ATPase domain"/>
    <property type="match status" value="2"/>
</dbReference>
<dbReference type="InterPro" id="IPR018181">
    <property type="entry name" value="Heat_shock_70_CS"/>
</dbReference>
<comment type="caution">
    <text evidence="4">The sequence shown here is derived from an EMBL/GenBank/DDBJ whole genome shotgun (WGS) entry which is preliminary data.</text>
</comment>
<keyword evidence="3" id="KW-0067">ATP-binding</keyword>
<dbReference type="InterPro" id="IPR029047">
    <property type="entry name" value="HSP70_peptide-bd_sf"/>
</dbReference>
<sequence>MSQEIYGIDLGTTNSCIATINPADGQPEVIINQATQQTTPSVVYYDDLDTPIVGNDAKNMMKMNPLRSVAFIKREMSNKNYKRSIGTEEISPVKISALILKKLVDDANIAREYEGKAPIHKAVITVPAYFGNDEHVLTRQAGEVAGLEVIGLLNEPTAAALSYGKDTFEGKTIMVYDLGGGTFDVSIIRMHNGNLETLATDGDHHLGGVDWDEMIVNYTLAVSGYDVTYADIKDKKEGGAMILAAEQCKQQLSVQTKAPMRFRYGGSKLQTVEISQATFKELTEELLDRTIDCTHHAIGLMKEQITIDEIILVGGSSRMPMVKERLMREFPNIKIRLDRFEPDLAVAKGAALYAANTSVIDDKSARSYGILTTTGITNVLLRTDPMVFEGISHFITSSEGQSSVWIKVYENSSAEPTIHQSKGDLILKRELSWGKPVPKGTEVTAFVRRGKDGIVHIEVKCESSSVTLEIQPERQLSATEVKKLKDEFKDIEL</sequence>
<dbReference type="Gene3D" id="2.60.34.10">
    <property type="entry name" value="Substrate Binding Domain Of DNAk, Chain A, domain 1"/>
    <property type="match status" value="1"/>
</dbReference>
<dbReference type="PRINTS" id="PR00301">
    <property type="entry name" value="HEATSHOCK70"/>
</dbReference>
<dbReference type="Gene3D" id="3.90.640.10">
    <property type="entry name" value="Actin, Chain A, domain 4"/>
    <property type="match status" value="1"/>
</dbReference>
<reference evidence="4 5" key="1">
    <citation type="submission" date="2020-05" db="EMBL/GenBank/DDBJ databases">
        <title>Distinct polysaccharide utilization as determinants for interspecies competition between intestinal Prevotella spp.</title>
        <authorList>
            <person name="Galvez E.J.C."/>
            <person name="Iljazovic A."/>
            <person name="Strowig T."/>
        </authorList>
    </citation>
    <scope>NUCLEOTIDE SEQUENCE [LARGE SCALE GENOMIC DNA]</scope>
    <source>
        <strain evidence="4 5">PROD</strain>
    </source>
</reference>
<dbReference type="PROSITE" id="PS01036">
    <property type="entry name" value="HSP70_3"/>
    <property type="match status" value="1"/>
</dbReference>
<name>A0ABX2AUG1_9BACT</name>
<dbReference type="InterPro" id="IPR043129">
    <property type="entry name" value="ATPase_NBD"/>
</dbReference>